<reference evidence="4" key="1">
    <citation type="submission" date="2018-08" db="EMBL/GenBank/DDBJ databases">
        <authorList>
            <person name="Grouzdev D.S."/>
            <person name="Krutkina M.S."/>
        </authorList>
    </citation>
    <scope>NUCLEOTIDE SEQUENCE [LARGE SCALE GENOMIC DNA]</scope>
    <source>
        <strain evidence="4">4-11</strain>
    </source>
</reference>
<evidence type="ECO:0000313" key="4">
    <source>
        <dbReference type="Proteomes" id="UP000264002"/>
    </source>
</evidence>
<dbReference type="Proteomes" id="UP000264002">
    <property type="component" value="Unassembled WGS sequence"/>
</dbReference>
<sequence>MMLLHKCDRCTQEADHHIEKADKKVLHLCWDCYNAYLCERLGLDVAKYAHPKTITVNRQRFKVKMEIYHDGVIYYAYKGKPDALQTISFTAPFEMDGKLAVEELKQRVAKLLIPTTMMEDDFLSPMGVIGVEYDEETYDDLAFVIDGERYDSEEFLDLLLNYRGSNLLYIAEPRLPSLEAQWFGNEEQLLPKTHDDDL</sequence>
<dbReference type="InterPro" id="IPR056130">
    <property type="entry name" value="DUF7713"/>
</dbReference>
<dbReference type="Pfam" id="PF24734">
    <property type="entry name" value="DUF7685"/>
    <property type="match status" value="1"/>
</dbReference>
<accession>A0A372MKL8</accession>
<dbReference type="InterPro" id="IPR056102">
    <property type="entry name" value="DUF7685"/>
</dbReference>
<evidence type="ECO:0000259" key="2">
    <source>
        <dbReference type="Pfam" id="PF24828"/>
    </source>
</evidence>
<protein>
    <submittedName>
        <fullName evidence="3">Uncharacterized protein</fullName>
    </submittedName>
</protein>
<organism evidence="3 4">
    <name type="scientific">Sphaerochaeta halotolerans</name>
    <dbReference type="NCBI Taxonomy" id="2293840"/>
    <lineage>
        <taxon>Bacteria</taxon>
        <taxon>Pseudomonadati</taxon>
        <taxon>Spirochaetota</taxon>
        <taxon>Spirochaetia</taxon>
        <taxon>Spirochaetales</taxon>
        <taxon>Sphaerochaetaceae</taxon>
        <taxon>Sphaerochaeta</taxon>
    </lineage>
</organism>
<feature type="domain" description="DUF7713" evidence="2">
    <location>
        <begin position="114"/>
        <end position="166"/>
    </location>
</feature>
<gene>
    <name evidence="3" type="ORF">DYP60_01475</name>
</gene>
<evidence type="ECO:0000313" key="3">
    <source>
        <dbReference type="EMBL" id="RFU96264.1"/>
    </source>
</evidence>
<proteinExistence type="predicted"/>
<dbReference type="AlphaFoldDB" id="A0A372MKL8"/>
<evidence type="ECO:0000259" key="1">
    <source>
        <dbReference type="Pfam" id="PF24734"/>
    </source>
</evidence>
<comment type="caution">
    <text evidence="3">The sequence shown here is derived from an EMBL/GenBank/DDBJ whole genome shotgun (WGS) entry which is preliminary data.</text>
</comment>
<reference evidence="3 4" key="2">
    <citation type="submission" date="2018-09" db="EMBL/GenBank/DDBJ databases">
        <title>Genome of Sphaerochaeta halotolerans strain 4-11.</title>
        <authorList>
            <person name="Nazina T.N."/>
            <person name="Sokolova D.S."/>
        </authorList>
    </citation>
    <scope>NUCLEOTIDE SEQUENCE [LARGE SCALE GENOMIC DNA]</scope>
    <source>
        <strain evidence="3 4">4-11</strain>
    </source>
</reference>
<dbReference type="RefSeq" id="WP_117329083.1">
    <property type="nucleotide sequence ID" value="NZ_QUWK01000001.1"/>
</dbReference>
<feature type="domain" description="DUF7685" evidence="1">
    <location>
        <begin position="6"/>
        <end position="44"/>
    </location>
</feature>
<name>A0A372MKL8_9SPIR</name>
<keyword evidence="4" id="KW-1185">Reference proteome</keyword>
<dbReference type="EMBL" id="QUWK01000001">
    <property type="protein sequence ID" value="RFU96264.1"/>
    <property type="molecule type" value="Genomic_DNA"/>
</dbReference>
<dbReference type="Pfam" id="PF24828">
    <property type="entry name" value="DUF7713"/>
    <property type="match status" value="1"/>
</dbReference>